<dbReference type="InterPro" id="IPR010982">
    <property type="entry name" value="Lambda_DNA-bd_dom_sf"/>
</dbReference>
<dbReference type="Proteomes" id="UP000290602">
    <property type="component" value="Unassembled WGS sequence"/>
</dbReference>
<dbReference type="Gene3D" id="1.10.260.40">
    <property type="entry name" value="lambda repressor-like DNA-binding domains"/>
    <property type="match status" value="1"/>
</dbReference>
<evidence type="ECO:0000313" key="2">
    <source>
        <dbReference type="EMBL" id="RXI78465.1"/>
    </source>
</evidence>
<dbReference type="InterPro" id="IPR001387">
    <property type="entry name" value="Cro/C1-type_HTH"/>
</dbReference>
<comment type="caution">
    <text evidence="2">The sequence shown here is derived from an EMBL/GenBank/DDBJ whole genome shotgun (WGS) entry which is preliminary data.</text>
</comment>
<dbReference type="Pfam" id="PF07883">
    <property type="entry name" value="Cupin_2"/>
    <property type="match status" value="1"/>
</dbReference>
<dbReference type="OrthoDB" id="34624at2"/>
<dbReference type="SUPFAM" id="SSF51182">
    <property type="entry name" value="RmlC-like cupins"/>
    <property type="match status" value="1"/>
</dbReference>
<dbReference type="EMBL" id="QXIL01000011">
    <property type="protein sequence ID" value="RXI78465.1"/>
    <property type="molecule type" value="Genomic_DNA"/>
</dbReference>
<dbReference type="GO" id="GO:0003677">
    <property type="term" value="F:DNA binding"/>
    <property type="evidence" value="ECO:0007669"/>
    <property type="project" value="UniProtKB-KW"/>
</dbReference>
<reference evidence="2 3" key="1">
    <citation type="submission" date="2018-08" db="EMBL/GenBank/DDBJ databases">
        <title>Lactobacillus suantsai sp. nov., isolated from traditional fermented suan-tsai in Taiwan.</title>
        <authorList>
            <person name="Huang C.-H."/>
        </authorList>
    </citation>
    <scope>NUCLEOTIDE SEQUENCE [LARGE SCALE GENOMIC DNA]</scope>
    <source>
        <strain evidence="2 3">BCRC 12945</strain>
    </source>
</reference>
<keyword evidence="1" id="KW-0238">DNA-binding</keyword>
<protein>
    <submittedName>
        <fullName evidence="2">XRE family transcriptional regulator</fullName>
    </submittedName>
</protein>
<keyword evidence="3" id="KW-1185">Reference proteome</keyword>
<dbReference type="AlphaFoldDB" id="A0A4Q0VI91"/>
<dbReference type="PANTHER" id="PTHR46797">
    <property type="entry name" value="HTH-TYPE TRANSCRIPTIONAL REGULATOR"/>
    <property type="match status" value="1"/>
</dbReference>
<sequence>MNIGEKLKALRTQSGKTLKELAAEVDLSIGFISQFERGKTTIDVANLKKIADVFNVTIQYFFDDDSDDQIIIRSYNQKIDKQLNHAIYKPLSSKSTTLTMQPELLILLPTEAKELPKAYTHEGEEFLYILAGTLTLIINDQIYKLYPGDATHLNSQLPHNWGNLGSLPVKMIIVHDSQHRNSEHHG</sequence>
<gene>
    <name evidence="2" type="ORF">DXH47_06785</name>
</gene>
<dbReference type="InterPro" id="IPR011051">
    <property type="entry name" value="RmlC_Cupin_sf"/>
</dbReference>
<dbReference type="InterPro" id="IPR013096">
    <property type="entry name" value="Cupin_2"/>
</dbReference>
<organism evidence="2 3">
    <name type="scientific">Levilactobacillus suantsaii</name>
    <dbReference type="NCBI Taxonomy" id="2292255"/>
    <lineage>
        <taxon>Bacteria</taxon>
        <taxon>Bacillati</taxon>
        <taxon>Bacillota</taxon>
        <taxon>Bacilli</taxon>
        <taxon>Lactobacillales</taxon>
        <taxon>Lactobacillaceae</taxon>
        <taxon>Levilactobacillus</taxon>
    </lineage>
</organism>
<dbReference type="GO" id="GO:0003700">
    <property type="term" value="F:DNA-binding transcription factor activity"/>
    <property type="evidence" value="ECO:0007669"/>
    <property type="project" value="TreeGrafter"/>
</dbReference>
<dbReference type="PANTHER" id="PTHR46797:SF25">
    <property type="entry name" value="TRANSCRIPTIONAL REGULATOR"/>
    <property type="match status" value="1"/>
</dbReference>
<evidence type="ECO:0000256" key="1">
    <source>
        <dbReference type="ARBA" id="ARBA00023125"/>
    </source>
</evidence>
<dbReference type="CDD" id="cd02209">
    <property type="entry name" value="cupin_XRE_C"/>
    <property type="match status" value="1"/>
</dbReference>
<dbReference type="CDD" id="cd00093">
    <property type="entry name" value="HTH_XRE"/>
    <property type="match status" value="1"/>
</dbReference>
<dbReference type="InterPro" id="IPR050807">
    <property type="entry name" value="TransReg_Diox_bact_type"/>
</dbReference>
<dbReference type="Gene3D" id="2.60.120.10">
    <property type="entry name" value="Jelly Rolls"/>
    <property type="match status" value="1"/>
</dbReference>
<accession>A0A4Q0VI91</accession>
<dbReference type="RefSeq" id="WP_129032603.1">
    <property type="nucleotide sequence ID" value="NZ_CP059603.1"/>
</dbReference>
<dbReference type="SMART" id="SM00530">
    <property type="entry name" value="HTH_XRE"/>
    <property type="match status" value="1"/>
</dbReference>
<evidence type="ECO:0000313" key="3">
    <source>
        <dbReference type="Proteomes" id="UP000290602"/>
    </source>
</evidence>
<dbReference type="PROSITE" id="PS50943">
    <property type="entry name" value="HTH_CROC1"/>
    <property type="match status" value="1"/>
</dbReference>
<dbReference type="GO" id="GO:0005829">
    <property type="term" value="C:cytosol"/>
    <property type="evidence" value="ECO:0007669"/>
    <property type="project" value="TreeGrafter"/>
</dbReference>
<dbReference type="Pfam" id="PF01381">
    <property type="entry name" value="HTH_3"/>
    <property type="match status" value="1"/>
</dbReference>
<proteinExistence type="predicted"/>
<dbReference type="InterPro" id="IPR014710">
    <property type="entry name" value="RmlC-like_jellyroll"/>
</dbReference>
<dbReference type="SUPFAM" id="SSF47413">
    <property type="entry name" value="lambda repressor-like DNA-binding domains"/>
    <property type="match status" value="1"/>
</dbReference>
<name>A0A4Q0VI91_9LACO</name>